<evidence type="ECO:0000256" key="6">
    <source>
        <dbReference type="HAMAP-Rule" id="MF_03059"/>
    </source>
</evidence>
<dbReference type="GO" id="GO:0005759">
    <property type="term" value="C:mitochondrial matrix"/>
    <property type="evidence" value="ECO:0007669"/>
    <property type="project" value="UniProtKB-ARBA"/>
</dbReference>
<dbReference type="EMBL" id="HG937694">
    <property type="protein sequence ID" value="CDP38647.1"/>
    <property type="molecule type" value="Genomic_DNA"/>
</dbReference>
<reference evidence="8" key="1">
    <citation type="submission" date="2014-02" db="EMBL/GenBank/DDBJ databases">
        <authorList>
            <person name="Genoscope - CEA"/>
        </authorList>
    </citation>
    <scope>NUCLEOTIDE SEQUENCE</scope>
    <source>
        <strain evidence="8">LS3</strain>
    </source>
</reference>
<dbReference type="InterPro" id="IPR009022">
    <property type="entry name" value="EFG_III"/>
</dbReference>
<dbReference type="InterPro" id="IPR000640">
    <property type="entry name" value="EFG_V-like"/>
</dbReference>
<dbReference type="SUPFAM" id="SSF50447">
    <property type="entry name" value="Translation proteins"/>
    <property type="match status" value="1"/>
</dbReference>
<dbReference type="SUPFAM" id="SSF52540">
    <property type="entry name" value="P-loop containing nucleoside triphosphate hydrolases"/>
    <property type="match status" value="1"/>
</dbReference>
<dbReference type="FunFam" id="3.30.70.870:FF:000007">
    <property type="entry name" value="Ribosome-releasing factor 2, mitochondrial"/>
    <property type="match status" value="1"/>
</dbReference>
<keyword evidence="3 6" id="KW-0496">Mitochondrion</keyword>
<dbReference type="GO" id="GO:0032790">
    <property type="term" value="P:ribosome disassembly"/>
    <property type="evidence" value="ECO:0007669"/>
    <property type="project" value="UniProtKB-UniRule"/>
</dbReference>
<dbReference type="SMART" id="SM00838">
    <property type="entry name" value="EFG_C"/>
    <property type="match status" value="1"/>
</dbReference>
<dbReference type="InterPro" id="IPR000795">
    <property type="entry name" value="T_Tr_GTP-bd_dom"/>
</dbReference>
<dbReference type="CDD" id="cd16262">
    <property type="entry name" value="EFG_III"/>
    <property type="match status" value="1"/>
</dbReference>
<organism evidence="8">
    <name type="scientific">Blastobotrys adeninivorans</name>
    <name type="common">Yeast</name>
    <name type="synonym">Arxula adeninivorans</name>
    <dbReference type="NCBI Taxonomy" id="409370"/>
    <lineage>
        <taxon>Eukaryota</taxon>
        <taxon>Fungi</taxon>
        <taxon>Dikarya</taxon>
        <taxon>Ascomycota</taxon>
        <taxon>Saccharomycotina</taxon>
        <taxon>Dipodascomycetes</taxon>
        <taxon>Dipodascales</taxon>
        <taxon>Trichomonascaceae</taxon>
        <taxon>Blastobotrys</taxon>
    </lineage>
</organism>
<comment type="subcellular location">
    <subcellularLocation>
        <location evidence="6">Mitochondrion</location>
    </subcellularLocation>
</comment>
<dbReference type="Pfam" id="PF00679">
    <property type="entry name" value="EFG_C"/>
    <property type="match status" value="1"/>
</dbReference>
<evidence type="ECO:0000256" key="4">
    <source>
        <dbReference type="ARBA" id="ARBA00023134"/>
    </source>
</evidence>
<dbReference type="SUPFAM" id="SSF54211">
    <property type="entry name" value="Ribosomal protein S5 domain 2-like"/>
    <property type="match status" value="1"/>
</dbReference>
<dbReference type="InterPro" id="IPR041095">
    <property type="entry name" value="EFG_II"/>
</dbReference>
<dbReference type="PROSITE" id="PS51722">
    <property type="entry name" value="G_TR_2"/>
    <property type="match status" value="1"/>
</dbReference>
<evidence type="ECO:0000256" key="2">
    <source>
        <dbReference type="ARBA" id="ARBA00022917"/>
    </source>
</evidence>
<dbReference type="NCBIfam" id="TIGR00231">
    <property type="entry name" value="small_GTP"/>
    <property type="match status" value="1"/>
</dbReference>
<dbReference type="HAMAP" id="MF_03059">
    <property type="entry name" value="mEF_G_2"/>
    <property type="match status" value="1"/>
</dbReference>
<dbReference type="InterPro" id="IPR027417">
    <property type="entry name" value="P-loop_NTPase"/>
</dbReference>
<evidence type="ECO:0000256" key="5">
    <source>
        <dbReference type="ARBA" id="ARBA00024731"/>
    </source>
</evidence>
<feature type="binding site" evidence="6">
    <location>
        <begin position="45"/>
        <end position="52"/>
    </location>
    <ligand>
        <name>GTP</name>
        <dbReference type="ChEBI" id="CHEBI:37565"/>
    </ligand>
</feature>
<keyword evidence="2 6" id="KW-0648">Protein biosynthesis</keyword>
<accession>A0A060TIL3</accession>
<keyword evidence="1 6" id="KW-0547">Nucleotide-binding</keyword>
<evidence type="ECO:0000256" key="1">
    <source>
        <dbReference type="ARBA" id="ARBA00022741"/>
    </source>
</evidence>
<sequence>MLISQLTRALVRRPLRPCKLVSATALSGRRWQSTDSKVRNIGIIAHIDAGKTTTTERMLYYSGLTNRIGDVDQGDTVMDYLPAERSRGITITAAAITFNWADHKINLIDTPGHADFTFEVLRSIRVLDGAVTVLDGVAGVEAQTEKVWKQANEMGIPKIVFVNKMDRAGAGFGRAVREVVAKLNTRVAIANIPYFSNPDSADSQFQGVVDVIDKKVIVWTPESDGKQVMVEEIDPEKHGKLHDECVNARTALIETLCELDEALVEEFLEIDDYMAMPSQSIKRALRSATISRQVTPVLCGASFKNIGVQPLLEAVIDYLPAPLDMPAPRAITKLPSVVVKNKKNDKAISSVSKVRPEESITIDPSNDKYTCALAFKVVNDPMKGILVFVRVYSGRLQQGTVLLNTSNGQKERVTKLLQMQADETIEVRSVETGNIGVIVGSKDIKTGDTLVAHSKKKDGAHLLDSREKGLHLHPIAVPPPVFFVAIEPMTLADKRGMELALEILLREDPSLHLSYDYDSDQTLLSGMGELHLEIAKDRLTNDLKAKVEMGKIMISYKETITQDTDVVENTSFDETGASATVRVTVEPVPIEGDGLPDQAELLTHDNNYISYPDISQAHPLFSTQEFHNAVRAGSLPALAKSGKQARLPLHSLHINVHSLSVSDDMTNTSVVSTAVRLAAEQALEALSKEAYAIMEPVMNVRVILNEEDIGTVVNDLSGHRRGHIVSLSENENPGDSKDEESDDAGFYRDLAESTYVPHDHTLYLSKHDARLTSRQTVVHARVPLPKMVGYLNSLRSMTQGRGTYLMDFYRYDYVQSDRVAEVIDSI</sequence>
<dbReference type="InterPro" id="IPR020568">
    <property type="entry name" value="Ribosomal_Su5_D2-typ_SF"/>
</dbReference>
<dbReference type="CDD" id="cd01886">
    <property type="entry name" value="EF-G"/>
    <property type="match status" value="1"/>
</dbReference>
<dbReference type="Gene3D" id="2.40.30.10">
    <property type="entry name" value="Translation factors"/>
    <property type="match status" value="1"/>
</dbReference>
<evidence type="ECO:0000259" key="7">
    <source>
        <dbReference type="PROSITE" id="PS51722"/>
    </source>
</evidence>
<dbReference type="CDD" id="cd03713">
    <property type="entry name" value="EFG_mtEFG_C"/>
    <property type="match status" value="1"/>
</dbReference>
<dbReference type="PROSITE" id="PS00301">
    <property type="entry name" value="G_TR_1"/>
    <property type="match status" value="1"/>
</dbReference>
<dbReference type="Pfam" id="PF00009">
    <property type="entry name" value="GTP_EFTU"/>
    <property type="match status" value="1"/>
</dbReference>
<gene>
    <name evidence="6" type="primary">MEF2</name>
    <name evidence="8" type="ORF">GNLVRS02_ARAD1D39336g</name>
</gene>
<dbReference type="InterPro" id="IPR004161">
    <property type="entry name" value="EFTu-like_2"/>
</dbReference>
<protein>
    <recommendedName>
        <fullName evidence="6">Ribosome-releasing factor 2, mitochondrial</fullName>
        <shortName evidence="6">RRF2mt</shortName>
    </recommendedName>
    <alternativeName>
        <fullName evidence="6">Elongation factor G 2, mitochondrial</fullName>
        <shortName evidence="6">EF-G2mt</shortName>
        <shortName evidence="6">mEF-G 2</shortName>
    </alternativeName>
</protein>
<comment type="similarity">
    <text evidence="6">Belongs to the TRAFAC class translation factor GTPase superfamily. Classic translation factor GTPase family. EF-G/EF-2 subfamily.</text>
</comment>
<dbReference type="AlphaFoldDB" id="A0A060TIL3"/>
<dbReference type="Pfam" id="PF03144">
    <property type="entry name" value="GTP_EFTU_D2"/>
    <property type="match status" value="1"/>
</dbReference>
<dbReference type="InterPro" id="IPR035647">
    <property type="entry name" value="EFG_III/V"/>
</dbReference>
<dbReference type="Pfam" id="PF14492">
    <property type="entry name" value="EFG_III"/>
    <property type="match status" value="1"/>
</dbReference>
<dbReference type="PANTHER" id="PTHR43261:SF1">
    <property type="entry name" value="RIBOSOME-RELEASING FACTOR 2, MITOCHONDRIAL"/>
    <property type="match status" value="1"/>
</dbReference>
<reference evidence="8" key="2">
    <citation type="submission" date="2014-06" db="EMBL/GenBank/DDBJ databases">
        <title>The complete genome of Blastobotrys (Arxula) adeninivorans LS3 - a yeast of biotechnological interest.</title>
        <authorList>
            <person name="Kunze G."/>
            <person name="Gaillardin C."/>
            <person name="Czernicka M."/>
            <person name="Durrens P."/>
            <person name="Martin T."/>
            <person name="Boer E."/>
            <person name="Gabaldon T."/>
            <person name="Cruz J."/>
            <person name="Talla E."/>
            <person name="Marck C."/>
            <person name="Goffeau A."/>
            <person name="Barbe V."/>
            <person name="Baret P."/>
            <person name="Baronian K."/>
            <person name="Beier S."/>
            <person name="Bleykasten C."/>
            <person name="Bode R."/>
            <person name="Casaregola S."/>
            <person name="Despons L."/>
            <person name="Fairhead C."/>
            <person name="Giersberg M."/>
            <person name="Gierski P."/>
            <person name="Hahnel U."/>
            <person name="Hartmann A."/>
            <person name="Jankowska D."/>
            <person name="Jubin C."/>
            <person name="Jung P."/>
            <person name="Lafontaine I."/>
            <person name="Leh-Louis V."/>
            <person name="Lemaire M."/>
            <person name="Marcet-Houben M."/>
            <person name="Mascher M."/>
            <person name="Morel G."/>
            <person name="Richard G.-F."/>
            <person name="Riechen J."/>
            <person name="Sacerdot C."/>
            <person name="Sarkar A."/>
            <person name="Savel G."/>
            <person name="Schacherer J."/>
            <person name="Sherman D."/>
            <person name="Straub M.-L."/>
            <person name="Stein N."/>
            <person name="Thierry A."/>
            <person name="Trautwein-Schult A."/>
            <person name="Westhof E."/>
            <person name="Worch S."/>
            <person name="Dujon B."/>
            <person name="Souciet J.-L."/>
            <person name="Wincker P."/>
            <person name="Scholz U."/>
            <person name="Neuveglise N."/>
        </authorList>
    </citation>
    <scope>NUCLEOTIDE SEQUENCE</scope>
    <source>
        <strain evidence="8">LS3</strain>
    </source>
</reference>
<feature type="domain" description="Tr-type G" evidence="7">
    <location>
        <begin position="36"/>
        <end position="323"/>
    </location>
</feature>
<comment type="function">
    <text evidence="6">Mitochondrial GTPase that mediates the disassembly of ribosomes from messenger RNA at the termination of mitochondrial protein biosynthesis. Not involved in the GTP-dependent ribosomal translocation step during translation elongation.</text>
</comment>
<proteinExistence type="inferred from homology"/>
<dbReference type="InterPro" id="IPR005225">
    <property type="entry name" value="Small_GTP-bd"/>
</dbReference>
<dbReference type="PhylomeDB" id="A0A060TIL3"/>
<feature type="binding site" evidence="6">
    <location>
        <begin position="109"/>
        <end position="113"/>
    </location>
    <ligand>
        <name>GTP</name>
        <dbReference type="ChEBI" id="CHEBI:37565"/>
    </ligand>
</feature>
<evidence type="ECO:0000313" key="8">
    <source>
        <dbReference type="EMBL" id="CDP38647.1"/>
    </source>
</evidence>
<comment type="function">
    <text evidence="5">Catalyzes the GTP-dependent ribosomal translocation step during translation elongation. During this step, the ribosome changes from the pre-translocational (PRE) to the post-translocational (POST) state as the newly formed A-site-bound peptidyl-tRNA and P-site-bound deacylated tRNA move to the P and E sites, respectively. Catalyzes the coordinated movement of the two tRNA molecules, the mRNA and conformational changes in the ribosome.</text>
</comment>
<name>A0A060TIL3_BLAAD</name>
<dbReference type="SUPFAM" id="SSF54980">
    <property type="entry name" value="EF-G C-terminal domain-like"/>
    <property type="match status" value="2"/>
</dbReference>
<keyword evidence="4 6" id="KW-0342">GTP-binding</keyword>
<dbReference type="InterPro" id="IPR030851">
    <property type="entry name" value="EFG2"/>
</dbReference>
<dbReference type="InterPro" id="IPR035649">
    <property type="entry name" value="EFG_V"/>
</dbReference>
<dbReference type="FunFam" id="3.40.50.300:FF:000514">
    <property type="entry name" value="Ribosome-releasing factor 2, mitochondrial"/>
    <property type="match status" value="1"/>
</dbReference>
<evidence type="ECO:0000256" key="3">
    <source>
        <dbReference type="ARBA" id="ARBA00023128"/>
    </source>
</evidence>
<feature type="binding site" evidence="6">
    <location>
        <begin position="163"/>
        <end position="166"/>
    </location>
    <ligand>
        <name>GTP</name>
        <dbReference type="ChEBI" id="CHEBI:37565"/>
    </ligand>
</feature>
<dbReference type="Gene3D" id="3.40.50.300">
    <property type="entry name" value="P-loop containing nucleotide triphosphate hydrolases"/>
    <property type="match status" value="1"/>
</dbReference>
<dbReference type="InterPro" id="IPR031157">
    <property type="entry name" value="G_TR_CS"/>
</dbReference>
<dbReference type="Gene3D" id="3.30.70.870">
    <property type="entry name" value="Elongation Factor G (Translational Gtpase), domain 3"/>
    <property type="match status" value="1"/>
</dbReference>
<dbReference type="PRINTS" id="PR00315">
    <property type="entry name" value="ELONGATNFCT"/>
</dbReference>
<dbReference type="Gene3D" id="3.30.70.240">
    <property type="match status" value="1"/>
</dbReference>
<dbReference type="PANTHER" id="PTHR43261">
    <property type="entry name" value="TRANSLATION ELONGATION FACTOR G-RELATED"/>
    <property type="match status" value="1"/>
</dbReference>
<dbReference type="InterPro" id="IPR009000">
    <property type="entry name" value="Transl_B-barrel_sf"/>
</dbReference>
<dbReference type="GO" id="GO:0032543">
    <property type="term" value="P:mitochondrial translation"/>
    <property type="evidence" value="ECO:0007669"/>
    <property type="project" value="UniProtKB-UniRule"/>
</dbReference>
<dbReference type="GO" id="GO:0005525">
    <property type="term" value="F:GTP binding"/>
    <property type="evidence" value="ECO:0007669"/>
    <property type="project" value="UniProtKB-UniRule"/>
</dbReference>
<dbReference type="GO" id="GO:0003924">
    <property type="term" value="F:GTPase activity"/>
    <property type="evidence" value="ECO:0007669"/>
    <property type="project" value="UniProtKB-UniRule"/>
</dbReference>